<dbReference type="Gene3D" id="3.40.50.300">
    <property type="entry name" value="P-loop containing nucleotide triphosphate hydrolases"/>
    <property type="match status" value="1"/>
</dbReference>
<dbReference type="InterPro" id="IPR027417">
    <property type="entry name" value="P-loop_NTPase"/>
</dbReference>
<comment type="similarity">
    <text evidence="1">Belongs to the SMC family. SbcC subfamily.</text>
</comment>
<dbReference type="Pfam" id="PF13166">
    <property type="entry name" value="AAA_13"/>
    <property type="match status" value="1"/>
</dbReference>
<comment type="subunit">
    <text evidence="2">Heterodimer of SbcC and SbcD.</text>
</comment>
<dbReference type="AlphaFoldDB" id="A0A6A8D3Q4"/>
<feature type="domain" description="Protein CR006 P-loop" evidence="5">
    <location>
        <begin position="4"/>
        <end position="390"/>
    </location>
</feature>
<feature type="coiled-coil region" evidence="4">
    <location>
        <begin position="83"/>
        <end position="152"/>
    </location>
</feature>
<dbReference type="InterPro" id="IPR026866">
    <property type="entry name" value="CR006_AAA"/>
</dbReference>
<evidence type="ECO:0000256" key="3">
    <source>
        <dbReference type="ARBA" id="ARBA00013368"/>
    </source>
</evidence>
<evidence type="ECO:0000313" key="7">
    <source>
        <dbReference type="Proteomes" id="UP000430985"/>
    </source>
</evidence>
<evidence type="ECO:0000256" key="2">
    <source>
        <dbReference type="ARBA" id="ARBA00011322"/>
    </source>
</evidence>
<name>A0A6A8D3Q4_LIMRT</name>
<reference evidence="6 7" key="1">
    <citation type="submission" date="2019-11" db="EMBL/GenBank/DDBJ databases">
        <title>Draft genome sequence of 12 host-associated Lactobacillus reuteri rodent strains.</title>
        <authorList>
            <person name="Zhang S."/>
            <person name="Ozcam M."/>
            <person name="Van Pijkeren J.P."/>
        </authorList>
    </citation>
    <scope>NUCLEOTIDE SEQUENCE [LARGE SCALE GENOMIC DNA]</scope>
    <source>
        <strain evidence="6 7">Rat19</strain>
    </source>
</reference>
<keyword evidence="4" id="KW-0175">Coiled coil</keyword>
<evidence type="ECO:0000313" key="6">
    <source>
        <dbReference type="EMBL" id="MRG69312.1"/>
    </source>
</evidence>
<gene>
    <name evidence="6" type="ORF">GIX83_05595</name>
</gene>
<evidence type="ECO:0000259" key="5">
    <source>
        <dbReference type="Pfam" id="PF13166"/>
    </source>
</evidence>
<protein>
    <recommendedName>
        <fullName evidence="3">Nuclease SbcCD subunit C</fullName>
    </recommendedName>
</protein>
<dbReference type="PANTHER" id="PTHR32114:SF2">
    <property type="entry name" value="ABC TRANSPORTER ABCH.3"/>
    <property type="match status" value="1"/>
</dbReference>
<dbReference type="Proteomes" id="UP000430985">
    <property type="component" value="Unassembled WGS sequence"/>
</dbReference>
<proteinExistence type="inferred from homology"/>
<sequence length="410" mass="48272">MEQQENIKKEISHYIALLLQALEQKKNNLFTPMDAVEVDIPCDFSECEKSILALWKDNIEYNKNIKMLQLNAKTTLLNHFVARKYKELNIEKLEDEYRVARNLFSEIDYKIKNEDRNIQSLEENRAKLLLETQNEERAVQEINKLLQNLGNQGFTLFLKNSENDNGMYGIKDYSGKERDIETLSTGEKNIVGFLWFLLSLNDLRNSNNREQIIALDDPINSNDANSQFLILAEIKNLMSKCSNNNQQIFLLTHNNYFFNQIRMKNDDKHAYFKFEKDVKTSILEIHSAYALGNAYAELWEELAFTYKNNRVNLMWNAMRRIIDVFGNFLTLELSPKSLVEKCKDGPDKTIYLALLEGMNVNSHSKYYGSMIDLSEFKRERLINDFRQVFKLINMEGHYKCYWKKAMEVEE</sequence>
<evidence type="ECO:0000256" key="1">
    <source>
        <dbReference type="ARBA" id="ARBA00006930"/>
    </source>
</evidence>
<evidence type="ECO:0000256" key="4">
    <source>
        <dbReference type="SAM" id="Coils"/>
    </source>
</evidence>
<dbReference type="SUPFAM" id="SSF52540">
    <property type="entry name" value="P-loop containing nucleoside triphosphate hydrolases"/>
    <property type="match status" value="1"/>
</dbReference>
<organism evidence="6 7">
    <name type="scientific">Limosilactobacillus reuteri</name>
    <name type="common">Lactobacillus reuteri</name>
    <dbReference type="NCBI Taxonomy" id="1598"/>
    <lineage>
        <taxon>Bacteria</taxon>
        <taxon>Bacillati</taxon>
        <taxon>Bacillota</taxon>
        <taxon>Bacilli</taxon>
        <taxon>Lactobacillales</taxon>
        <taxon>Lactobacillaceae</taxon>
        <taxon>Limosilactobacillus</taxon>
    </lineage>
</organism>
<dbReference type="PANTHER" id="PTHR32114">
    <property type="entry name" value="ABC TRANSPORTER ABCH.3"/>
    <property type="match status" value="1"/>
</dbReference>
<accession>A0A6A8D3Q4</accession>
<comment type="caution">
    <text evidence="6">The sequence shown here is derived from an EMBL/GenBank/DDBJ whole genome shotgun (WGS) entry which is preliminary data.</text>
</comment>
<dbReference type="EMBL" id="WJNE01000014">
    <property type="protein sequence ID" value="MRG69312.1"/>
    <property type="molecule type" value="Genomic_DNA"/>
</dbReference>
<dbReference type="RefSeq" id="WP_153702301.1">
    <property type="nucleotide sequence ID" value="NZ_WJNE01000014.1"/>
</dbReference>